<dbReference type="STRING" id="150374.A0A0M8N7U4"/>
<evidence type="ECO:0000256" key="6">
    <source>
        <dbReference type="ARBA" id="ARBA00023054"/>
    </source>
</evidence>
<sequence length="705" mass="80190">MPANQQKPALQTPSSPRSSSTSRYTNKDGSKFITVPKGFTSDSSQPSTPTAPKSGHLPVSPAPATGDVSTPAVNRKKQKRRQKAAAKAAAEQAANGRHSPSSGSGNQVSFEYEIVPSDEDDIDYVLAEDIPPIASTNGNGHALDTKAKKNKKKKKKTFSGSATGDGQPPQAQAQVAGPARGSGISRDKIWSTSNHEERERIKEFWLGLGEEERKGLVKVEKDAVLKKMKEQQKHTCSCTVCGRKRTAIEEELEGLYDAYYLELEQFANQGEGPPILPPREFPLHPPRGLPSGYPRQPPSRGRIVEHVGEDDEEELEDVYSEDEVEDDDYSDDEPPEDLHGPHERDVADFLTFGNSLQVKGTQLLETLLHRYGNMDLGGILTVADDLLKNDGKRFIEMMEQLAEQEDEYEEEEDEEEDYEDIQDEEYEEDEEVYSNPSVMPSKFHTECCCQDQMTEEQRMEEGRRMFQIFAARMFEQRVLTAYKEKVAKERQDKLIEELEAENQKNEEQIAKKAKTAQKKREKTAQKKQAIAEEKARKEAEKQAEEDARKEAELKHRAEQKMKSEARRKEKEAQRKAEEDARLKKEAERQRRLHEQKEKQAEQERKVREAKEREKKLKEEQRLKESRAREQREREAQERREKQERDKQEKEARAAQALKEAQQAAEAKEKAREEKERADKAPATSGAAAGGSASTARLERDKFRVA</sequence>
<protein>
    <recommendedName>
        <fullName evidence="3 7">Stress response protein NST1</fullName>
    </recommendedName>
</protein>
<feature type="compositionally biased region" description="Low complexity" evidence="8">
    <location>
        <begin position="680"/>
        <end position="695"/>
    </location>
</feature>
<dbReference type="EMBL" id="LGSR01000006">
    <property type="protein sequence ID" value="KOS21790.1"/>
    <property type="molecule type" value="Genomic_DNA"/>
</dbReference>
<feature type="region of interest" description="Disordered" evidence="8">
    <location>
        <begin position="403"/>
        <end position="439"/>
    </location>
</feature>
<evidence type="ECO:0000256" key="4">
    <source>
        <dbReference type="ARBA" id="ARBA00022490"/>
    </source>
</evidence>
<organism evidence="9 10">
    <name type="scientific">Escovopsis weberi</name>
    <dbReference type="NCBI Taxonomy" id="150374"/>
    <lineage>
        <taxon>Eukaryota</taxon>
        <taxon>Fungi</taxon>
        <taxon>Dikarya</taxon>
        <taxon>Ascomycota</taxon>
        <taxon>Pezizomycotina</taxon>
        <taxon>Sordariomycetes</taxon>
        <taxon>Hypocreomycetidae</taxon>
        <taxon>Hypocreales</taxon>
        <taxon>Hypocreaceae</taxon>
        <taxon>Escovopsis</taxon>
    </lineage>
</organism>
<dbReference type="GO" id="GO:0005739">
    <property type="term" value="C:mitochondrion"/>
    <property type="evidence" value="ECO:0007669"/>
    <property type="project" value="TreeGrafter"/>
</dbReference>
<feature type="compositionally biased region" description="Basic and acidic residues" evidence="8">
    <location>
        <begin position="529"/>
        <end position="652"/>
    </location>
</feature>
<comment type="function">
    <text evidence="7">May act as a negative regulator of salt tolerance.</text>
</comment>
<feature type="compositionally biased region" description="Basic and acidic residues" evidence="8">
    <location>
        <begin position="498"/>
        <end position="510"/>
    </location>
</feature>
<dbReference type="PANTHER" id="PTHR23075">
    <property type="entry name" value="PUTATIVE ATP-ASE"/>
    <property type="match status" value="1"/>
</dbReference>
<dbReference type="PANTHER" id="PTHR23075:SF0">
    <property type="entry name" value="ATPASE FAMILY AAA DOMAIN-CONTAINING PROTEIN 3"/>
    <property type="match status" value="1"/>
</dbReference>
<feature type="compositionally biased region" description="Basic and acidic residues" evidence="8">
    <location>
        <begin position="665"/>
        <end position="679"/>
    </location>
</feature>
<comment type="similarity">
    <text evidence="2 7">Belongs to the NST1 family.</text>
</comment>
<feature type="compositionally biased region" description="Polar residues" evidence="8">
    <location>
        <begin position="98"/>
        <end position="109"/>
    </location>
</feature>
<dbReference type="GO" id="GO:0008270">
    <property type="term" value="F:zinc ion binding"/>
    <property type="evidence" value="ECO:0007669"/>
    <property type="project" value="TreeGrafter"/>
</dbReference>
<feature type="compositionally biased region" description="Acidic residues" evidence="8">
    <location>
        <begin position="403"/>
        <end position="432"/>
    </location>
</feature>
<feature type="compositionally biased region" description="Basic residues" evidence="8">
    <location>
        <begin position="511"/>
        <end position="521"/>
    </location>
</feature>
<feature type="compositionally biased region" description="Low complexity" evidence="8">
    <location>
        <begin position="12"/>
        <end position="23"/>
    </location>
</feature>
<feature type="compositionally biased region" description="Basic residues" evidence="8">
    <location>
        <begin position="74"/>
        <end position="84"/>
    </location>
</feature>
<evidence type="ECO:0000256" key="3">
    <source>
        <dbReference type="ARBA" id="ARBA00020733"/>
    </source>
</evidence>
<evidence type="ECO:0000313" key="9">
    <source>
        <dbReference type="EMBL" id="KOS21790.1"/>
    </source>
</evidence>
<feature type="compositionally biased region" description="Low complexity" evidence="8">
    <location>
        <begin position="164"/>
        <end position="181"/>
    </location>
</feature>
<feature type="compositionally biased region" description="Polar residues" evidence="8">
    <location>
        <begin position="40"/>
        <end position="51"/>
    </location>
</feature>
<feature type="compositionally biased region" description="Basic and acidic residues" evidence="8">
    <location>
        <begin position="696"/>
        <end position="705"/>
    </location>
</feature>
<gene>
    <name evidence="9" type="ORF">ESCO_002019</name>
</gene>
<dbReference type="OrthoDB" id="21629at2759"/>
<feature type="compositionally biased region" description="Pro residues" evidence="8">
    <location>
        <begin position="274"/>
        <end position="288"/>
    </location>
</feature>
<reference evidence="9 10" key="1">
    <citation type="submission" date="2015-07" db="EMBL/GenBank/DDBJ databases">
        <title>The genome of the fungus Escovopsis weberi, a specialized disease agent of ant agriculture.</title>
        <authorList>
            <person name="de Man T.J."/>
            <person name="Stajich J.E."/>
            <person name="Kubicek C.P."/>
            <person name="Chenthamara K."/>
            <person name="Atanasova L."/>
            <person name="Druzhinina I.S."/>
            <person name="Birnbaum S."/>
            <person name="Barribeau S.M."/>
            <person name="Teiling C."/>
            <person name="Suen G."/>
            <person name="Currie C."/>
            <person name="Gerardo N.M."/>
        </authorList>
    </citation>
    <scope>NUCLEOTIDE SEQUENCE [LARGE SCALE GENOMIC DNA]</scope>
</reference>
<feature type="compositionally biased region" description="Basic residues" evidence="8">
    <location>
        <begin position="148"/>
        <end position="157"/>
    </location>
</feature>
<feature type="compositionally biased region" description="Acidic residues" evidence="8">
    <location>
        <begin position="308"/>
        <end position="335"/>
    </location>
</feature>
<evidence type="ECO:0000256" key="8">
    <source>
        <dbReference type="SAM" id="MobiDB-lite"/>
    </source>
</evidence>
<keyword evidence="10" id="KW-1185">Reference proteome</keyword>
<feature type="region of interest" description="Disordered" evidence="8">
    <location>
        <begin position="1"/>
        <end position="114"/>
    </location>
</feature>
<feature type="compositionally biased region" description="Low complexity" evidence="8">
    <location>
        <begin position="653"/>
        <end position="664"/>
    </location>
</feature>
<feature type="region of interest" description="Disordered" evidence="8">
    <location>
        <begin position="270"/>
        <end position="343"/>
    </location>
</feature>
<accession>A0A0M8N7U4</accession>
<dbReference type="AlphaFoldDB" id="A0A0M8N7U4"/>
<feature type="region of interest" description="Disordered" evidence="8">
    <location>
        <begin position="131"/>
        <end position="197"/>
    </location>
</feature>
<feature type="compositionally biased region" description="Basic and acidic residues" evidence="8">
    <location>
        <begin position="185"/>
        <end position="197"/>
    </location>
</feature>
<evidence type="ECO:0000256" key="2">
    <source>
        <dbReference type="ARBA" id="ARBA00007112"/>
    </source>
</evidence>
<name>A0A0M8N7U4_ESCWE</name>
<proteinExistence type="inferred from homology"/>
<dbReference type="GO" id="GO:0007005">
    <property type="term" value="P:mitochondrion organization"/>
    <property type="evidence" value="ECO:0007669"/>
    <property type="project" value="TreeGrafter"/>
</dbReference>
<comment type="subcellular location">
    <subcellularLocation>
        <location evidence="1 7">Cytoplasm</location>
    </subcellularLocation>
</comment>
<evidence type="ECO:0000256" key="5">
    <source>
        <dbReference type="ARBA" id="ARBA00023016"/>
    </source>
</evidence>
<evidence type="ECO:0000256" key="1">
    <source>
        <dbReference type="ARBA" id="ARBA00004496"/>
    </source>
</evidence>
<evidence type="ECO:0000313" key="10">
    <source>
        <dbReference type="Proteomes" id="UP000053831"/>
    </source>
</evidence>
<feature type="compositionally biased region" description="Polar residues" evidence="8">
    <location>
        <begin position="1"/>
        <end position="11"/>
    </location>
</feature>
<keyword evidence="6 7" id="KW-0175">Coiled coil</keyword>
<feature type="compositionally biased region" description="Low complexity" evidence="8">
    <location>
        <begin position="85"/>
        <end position="94"/>
    </location>
</feature>
<dbReference type="Pfam" id="PF13945">
    <property type="entry name" value="NST1"/>
    <property type="match status" value="1"/>
</dbReference>
<dbReference type="Proteomes" id="UP000053831">
    <property type="component" value="Unassembled WGS sequence"/>
</dbReference>
<keyword evidence="4 7" id="KW-0963">Cytoplasm</keyword>
<comment type="caution">
    <text evidence="9">The sequence shown here is derived from an EMBL/GenBank/DDBJ whole genome shotgun (WGS) entry which is preliminary data.</text>
</comment>
<keyword evidence="5 7" id="KW-0346">Stress response</keyword>
<evidence type="ECO:0000256" key="7">
    <source>
        <dbReference type="RuleBase" id="RU049441"/>
    </source>
</evidence>
<feature type="region of interest" description="Disordered" evidence="8">
    <location>
        <begin position="498"/>
        <end position="705"/>
    </location>
</feature>
<dbReference type="InterPro" id="IPR025279">
    <property type="entry name" value="NST1"/>
</dbReference>